<gene>
    <name evidence="2" type="ORF">GCM10022277_44730</name>
</gene>
<dbReference type="InterPro" id="IPR021747">
    <property type="entry name" value="DUF3313"/>
</dbReference>
<proteinExistence type="predicted"/>
<dbReference type="Pfam" id="PF11769">
    <property type="entry name" value="DUF3313"/>
    <property type="match status" value="1"/>
</dbReference>
<dbReference type="RefSeq" id="WP_344800896.1">
    <property type="nucleotide sequence ID" value="NZ_BAABBN010000017.1"/>
</dbReference>
<accession>A0ABP7NDK0</accession>
<feature type="signal peptide" evidence="1">
    <location>
        <begin position="1"/>
        <end position="23"/>
    </location>
</feature>
<organism evidence="2 3">
    <name type="scientific">Litoribacillus peritrichatus</name>
    <dbReference type="NCBI Taxonomy" id="718191"/>
    <lineage>
        <taxon>Bacteria</taxon>
        <taxon>Pseudomonadati</taxon>
        <taxon>Pseudomonadota</taxon>
        <taxon>Gammaproteobacteria</taxon>
        <taxon>Oceanospirillales</taxon>
        <taxon>Oceanospirillaceae</taxon>
        <taxon>Litoribacillus</taxon>
    </lineage>
</organism>
<keyword evidence="3" id="KW-1185">Reference proteome</keyword>
<dbReference type="PROSITE" id="PS51257">
    <property type="entry name" value="PROKAR_LIPOPROTEIN"/>
    <property type="match status" value="1"/>
</dbReference>
<sequence length="246" mass="27745">MGLLKLWLACLIISTLSGCGLFAPTIPDLDRPYSGFIKDYRSFHAVETQETEFVAAKAWIAPDQALNRYQTVIVDPVRIERGIQRDQQITHKAMKNIRQYMTSALTSKLDEYYQVSDQASGRTLRARVAITGLETRDESFRFYEFLPAAFAVTTAAKAIGTRDEEINMFVEAEFLDAETHEVVAKTLVSMVGHERLENKWEAVSLAKIKASIDQWITLQVAALKQAHQTTYVADNSPVQPKLVDQE</sequence>
<feature type="chain" id="PRO_5046299875" description="DUF3313 domain-containing protein" evidence="1">
    <location>
        <begin position="24"/>
        <end position="246"/>
    </location>
</feature>
<protein>
    <recommendedName>
        <fullName evidence="4">DUF3313 domain-containing protein</fullName>
    </recommendedName>
</protein>
<evidence type="ECO:0008006" key="4">
    <source>
        <dbReference type="Google" id="ProtNLM"/>
    </source>
</evidence>
<name>A0ABP7NDK0_9GAMM</name>
<comment type="caution">
    <text evidence="2">The sequence shown here is derived from an EMBL/GenBank/DDBJ whole genome shotgun (WGS) entry which is preliminary data.</text>
</comment>
<evidence type="ECO:0000313" key="2">
    <source>
        <dbReference type="EMBL" id="GAA3944037.1"/>
    </source>
</evidence>
<dbReference type="Proteomes" id="UP001501565">
    <property type="component" value="Unassembled WGS sequence"/>
</dbReference>
<keyword evidence="1" id="KW-0732">Signal</keyword>
<evidence type="ECO:0000313" key="3">
    <source>
        <dbReference type="Proteomes" id="UP001501565"/>
    </source>
</evidence>
<dbReference type="EMBL" id="BAABBN010000017">
    <property type="protein sequence ID" value="GAA3944037.1"/>
    <property type="molecule type" value="Genomic_DNA"/>
</dbReference>
<reference evidence="3" key="1">
    <citation type="journal article" date="2019" name="Int. J. Syst. Evol. Microbiol.">
        <title>The Global Catalogue of Microorganisms (GCM) 10K type strain sequencing project: providing services to taxonomists for standard genome sequencing and annotation.</title>
        <authorList>
            <consortium name="The Broad Institute Genomics Platform"/>
            <consortium name="The Broad Institute Genome Sequencing Center for Infectious Disease"/>
            <person name="Wu L."/>
            <person name="Ma J."/>
        </authorList>
    </citation>
    <scope>NUCLEOTIDE SEQUENCE [LARGE SCALE GENOMIC DNA]</scope>
    <source>
        <strain evidence="3">JCM 17551</strain>
    </source>
</reference>
<evidence type="ECO:0000256" key="1">
    <source>
        <dbReference type="SAM" id="SignalP"/>
    </source>
</evidence>